<evidence type="ECO:0000313" key="1">
    <source>
        <dbReference type="EMBL" id="GAF09081.1"/>
    </source>
</evidence>
<protein>
    <recommendedName>
        <fullName evidence="3">DUF2487 domain-containing protein</fullName>
    </recommendedName>
</protein>
<keyword evidence="2" id="KW-1185">Reference proteome</keyword>
<dbReference type="Proteomes" id="UP000019364">
    <property type="component" value="Unassembled WGS sequence"/>
</dbReference>
<proteinExistence type="predicted"/>
<evidence type="ECO:0008006" key="3">
    <source>
        <dbReference type="Google" id="ProtNLM"/>
    </source>
</evidence>
<dbReference type="AlphaFoldDB" id="W7YWR0"/>
<reference evidence="1 2" key="1">
    <citation type="journal article" date="2014" name="Genome Announc.">
        <title>Draft Genome Sequence of Paenibacillus pini JCM 16418T, Isolated from the Rhizosphere of Pine Tree.</title>
        <authorList>
            <person name="Yuki M."/>
            <person name="Oshima K."/>
            <person name="Suda W."/>
            <person name="Oshida Y."/>
            <person name="Kitamura K."/>
            <person name="Iida Y."/>
            <person name="Hattori M."/>
            <person name="Ohkuma M."/>
        </authorList>
    </citation>
    <scope>NUCLEOTIDE SEQUENCE [LARGE SCALE GENOMIC DNA]</scope>
    <source>
        <strain evidence="1 2">JCM 16418</strain>
    </source>
</reference>
<dbReference type="STRING" id="1236976.JCM16418_3199"/>
<dbReference type="InterPro" id="IPR019615">
    <property type="entry name" value="DUF2487"/>
</dbReference>
<gene>
    <name evidence="1" type="ORF">JCM16418_3199</name>
</gene>
<dbReference type="EMBL" id="BAVZ01000009">
    <property type="protein sequence ID" value="GAF09081.1"/>
    <property type="molecule type" value="Genomic_DNA"/>
</dbReference>
<dbReference type="eggNOG" id="ENOG5032SRK">
    <property type="taxonomic scope" value="Bacteria"/>
</dbReference>
<organism evidence="1 2">
    <name type="scientific">Paenibacillus pini JCM 16418</name>
    <dbReference type="NCBI Taxonomy" id="1236976"/>
    <lineage>
        <taxon>Bacteria</taxon>
        <taxon>Bacillati</taxon>
        <taxon>Bacillota</taxon>
        <taxon>Bacilli</taxon>
        <taxon>Bacillales</taxon>
        <taxon>Paenibacillaceae</taxon>
        <taxon>Paenibacillus</taxon>
    </lineage>
</organism>
<accession>W7YWR0</accession>
<comment type="caution">
    <text evidence="1">The sequence shown here is derived from an EMBL/GenBank/DDBJ whole genome shotgun (WGS) entry which is preliminary data.</text>
</comment>
<evidence type="ECO:0000313" key="2">
    <source>
        <dbReference type="Proteomes" id="UP000019364"/>
    </source>
</evidence>
<dbReference type="Pfam" id="PF10673">
    <property type="entry name" value="DUF2487"/>
    <property type="match status" value="1"/>
</dbReference>
<sequence length="149" mass="16877">MVKNDGKGEIMKFSEVEETTWDELSPYFDTCLIPYTGLTGNETPIQATKALERLRDFMDLVEIPFKGRVITYPAFQYGLGEDYSLLNEVCHHVKTTGFRYVIIMTADANVDGEKLNNCNLLLSLQSMKEEGQAISAAVIKEKIQNLWSE</sequence>
<name>W7YWR0_9BACL</name>